<comment type="subcellular location">
    <subcellularLocation>
        <location evidence="1">Membrane</location>
        <topology evidence="1">Multi-pass membrane protein</topology>
    </subcellularLocation>
</comment>
<evidence type="ECO:0000256" key="3">
    <source>
        <dbReference type="ARBA" id="ARBA00022692"/>
    </source>
</evidence>
<feature type="transmembrane region" description="Helical" evidence="6">
    <location>
        <begin position="137"/>
        <end position="156"/>
    </location>
</feature>
<feature type="transmembrane region" description="Helical" evidence="6">
    <location>
        <begin position="325"/>
        <end position="346"/>
    </location>
</feature>
<dbReference type="EMBL" id="RSCD01000014">
    <property type="protein sequence ID" value="RSH89198.1"/>
    <property type="molecule type" value="Genomic_DNA"/>
</dbReference>
<sequence length="550" mass="60767">MAHQAQPQQQEDKDVIHHVEAHGQDMVEEIDHALAKGQPVLMKSSLDRMTVWQAAAAYKKTTLLCMAAAFSASLDGYQINLNGSIVANKGFIATMTSPGQAAINGPYVSAWGGIQSTGQFIGQMIFPTFTDKFGRKIALYAIWLICALSVVIESVTKNWWTWLIAKLFAGIGVGSLQATLPVYISEHSPTQLRGFLINAYTFWFVVGQLMAPVALNELNATHPYDFKTAIYTQWAMIGITIIIYVFLPESPWWLVSKSKLEQAEKVLVKYNGHVADYDVHEEIGIMVATVEQEERVREATKTKDILAIFRGTNGWRLLIALWPKLMQQFVGLSVFNSYSTYFFQLAGNKQPFQVTVILACVQLISCIIFATCTDAFGRRPLTIYPYCVCTVAVLGLGIVGCFDYTSYALGSLLIFFACVAIFTCTGASAIGYAYLAEIPQQHLRARTSGWGLAITNLFGIMFSFTVPLMLKGAGNGGPVWGVKTGFFFAGTGLVVCVIGWFIIPEVAQRTPAEINELFEKKVSPRKFKGYLTDVQMTLEEKERVQEAAVA</sequence>
<keyword evidence="9" id="KW-1185">Reference proteome</keyword>
<reference evidence="8 9" key="1">
    <citation type="submission" date="2018-11" db="EMBL/GenBank/DDBJ databases">
        <title>Genome sequence of Saitozyma podzolica DSM 27192.</title>
        <authorList>
            <person name="Aliyu H."/>
            <person name="Gorte O."/>
            <person name="Ochsenreither K."/>
        </authorList>
    </citation>
    <scope>NUCLEOTIDE SEQUENCE [LARGE SCALE GENOMIC DNA]</scope>
    <source>
        <strain evidence="8 9">DSM 27192</strain>
    </source>
</reference>
<dbReference type="Pfam" id="PF00083">
    <property type="entry name" value="Sugar_tr"/>
    <property type="match status" value="1"/>
</dbReference>
<feature type="transmembrane region" description="Helical" evidence="6">
    <location>
        <begin position="413"/>
        <end position="435"/>
    </location>
</feature>
<dbReference type="InterPro" id="IPR020846">
    <property type="entry name" value="MFS_dom"/>
</dbReference>
<evidence type="ECO:0000256" key="5">
    <source>
        <dbReference type="ARBA" id="ARBA00023136"/>
    </source>
</evidence>
<dbReference type="PANTHER" id="PTHR48022">
    <property type="entry name" value="PLASTIDIC GLUCOSE TRANSPORTER 4"/>
    <property type="match status" value="1"/>
</dbReference>
<dbReference type="Gene3D" id="1.20.1250.20">
    <property type="entry name" value="MFS general substrate transporter like domains"/>
    <property type="match status" value="1"/>
</dbReference>
<evidence type="ECO:0000256" key="4">
    <source>
        <dbReference type="ARBA" id="ARBA00022989"/>
    </source>
</evidence>
<name>A0A427YDP1_9TREE</name>
<evidence type="ECO:0000256" key="1">
    <source>
        <dbReference type="ARBA" id="ARBA00004141"/>
    </source>
</evidence>
<keyword evidence="5 6" id="KW-0472">Membrane</keyword>
<dbReference type="InterPro" id="IPR050360">
    <property type="entry name" value="MFS_Sugar_Transporters"/>
</dbReference>
<dbReference type="InterPro" id="IPR005828">
    <property type="entry name" value="MFS_sugar_transport-like"/>
</dbReference>
<feature type="transmembrane region" description="Helical" evidence="6">
    <location>
        <begin position="195"/>
        <end position="214"/>
    </location>
</feature>
<feature type="transmembrane region" description="Helical" evidence="6">
    <location>
        <begin position="352"/>
        <end position="371"/>
    </location>
</feature>
<accession>A0A427YDP1</accession>
<keyword evidence="3 6" id="KW-0812">Transmembrane</keyword>
<keyword evidence="4 6" id="KW-1133">Transmembrane helix</keyword>
<dbReference type="OrthoDB" id="6612291at2759"/>
<dbReference type="PROSITE" id="PS50850">
    <property type="entry name" value="MFS"/>
    <property type="match status" value="1"/>
</dbReference>
<dbReference type="Proteomes" id="UP000279259">
    <property type="component" value="Unassembled WGS sequence"/>
</dbReference>
<evidence type="ECO:0000313" key="8">
    <source>
        <dbReference type="EMBL" id="RSH89198.1"/>
    </source>
</evidence>
<dbReference type="GO" id="GO:0005351">
    <property type="term" value="F:carbohydrate:proton symporter activity"/>
    <property type="evidence" value="ECO:0007669"/>
    <property type="project" value="TreeGrafter"/>
</dbReference>
<feature type="transmembrane region" description="Helical" evidence="6">
    <location>
        <begin position="234"/>
        <end position="255"/>
    </location>
</feature>
<comment type="caution">
    <text evidence="8">The sequence shown here is derived from an EMBL/GenBank/DDBJ whole genome shotgun (WGS) entry which is preliminary data.</text>
</comment>
<evidence type="ECO:0000256" key="2">
    <source>
        <dbReference type="ARBA" id="ARBA00010992"/>
    </source>
</evidence>
<dbReference type="PANTHER" id="PTHR48022:SF15">
    <property type="entry name" value="ALPHA-GLUCOSIDE TRANSPORTER, PUTATIVE (AFU_ORTHOLOGUE AFUA_5G00500)-RELATED"/>
    <property type="match status" value="1"/>
</dbReference>
<organism evidence="8 9">
    <name type="scientific">Saitozyma podzolica</name>
    <dbReference type="NCBI Taxonomy" id="1890683"/>
    <lineage>
        <taxon>Eukaryota</taxon>
        <taxon>Fungi</taxon>
        <taxon>Dikarya</taxon>
        <taxon>Basidiomycota</taxon>
        <taxon>Agaricomycotina</taxon>
        <taxon>Tremellomycetes</taxon>
        <taxon>Tremellales</taxon>
        <taxon>Trimorphomycetaceae</taxon>
        <taxon>Saitozyma</taxon>
    </lineage>
</organism>
<feature type="transmembrane region" description="Helical" evidence="6">
    <location>
        <begin position="486"/>
        <end position="503"/>
    </location>
</feature>
<evidence type="ECO:0000259" key="7">
    <source>
        <dbReference type="PROSITE" id="PS50850"/>
    </source>
</evidence>
<dbReference type="InterPro" id="IPR036259">
    <property type="entry name" value="MFS_trans_sf"/>
</dbReference>
<proteinExistence type="inferred from homology"/>
<feature type="transmembrane region" description="Helical" evidence="6">
    <location>
        <begin position="162"/>
        <end position="183"/>
    </location>
</feature>
<protein>
    <recommendedName>
        <fullName evidence="7">Major facilitator superfamily (MFS) profile domain-containing protein</fullName>
    </recommendedName>
</protein>
<feature type="transmembrane region" description="Helical" evidence="6">
    <location>
        <begin position="383"/>
        <end position="407"/>
    </location>
</feature>
<dbReference type="InterPro" id="IPR005829">
    <property type="entry name" value="Sugar_transporter_CS"/>
</dbReference>
<dbReference type="AlphaFoldDB" id="A0A427YDP1"/>
<feature type="domain" description="Major facilitator superfamily (MFS) profile" evidence="7">
    <location>
        <begin position="64"/>
        <end position="507"/>
    </location>
</feature>
<comment type="similarity">
    <text evidence="2">Belongs to the major facilitator superfamily. Sugar transporter (TC 2.A.1.1) family.</text>
</comment>
<feature type="transmembrane region" description="Helical" evidence="6">
    <location>
        <begin position="447"/>
        <end position="466"/>
    </location>
</feature>
<evidence type="ECO:0000313" key="9">
    <source>
        <dbReference type="Proteomes" id="UP000279259"/>
    </source>
</evidence>
<dbReference type="SUPFAM" id="SSF103473">
    <property type="entry name" value="MFS general substrate transporter"/>
    <property type="match status" value="1"/>
</dbReference>
<dbReference type="PROSITE" id="PS00217">
    <property type="entry name" value="SUGAR_TRANSPORT_2"/>
    <property type="match status" value="1"/>
</dbReference>
<evidence type="ECO:0000256" key="6">
    <source>
        <dbReference type="SAM" id="Phobius"/>
    </source>
</evidence>
<dbReference type="GO" id="GO:0016020">
    <property type="term" value="C:membrane"/>
    <property type="evidence" value="ECO:0007669"/>
    <property type="project" value="UniProtKB-SubCell"/>
</dbReference>
<gene>
    <name evidence="8" type="ORF">EHS25_002310</name>
</gene>